<evidence type="ECO:0000313" key="3">
    <source>
        <dbReference type="Proteomes" id="UP000321490"/>
    </source>
</evidence>
<dbReference type="InterPro" id="IPR023210">
    <property type="entry name" value="NADP_OxRdtase_dom"/>
</dbReference>
<gene>
    <name evidence="2" type="ORF">JD78_03821</name>
</gene>
<dbReference type="Pfam" id="PF00248">
    <property type="entry name" value="Aldo_ket_red"/>
    <property type="match status" value="1"/>
</dbReference>
<dbReference type="GO" id="GO:0016491">
    <property type="term" value="F:oxidoreductase activity"/>
    <property type="evidence" value="ECO:0007669"/>
    <property type="project" value="InterPro"/>
</dbReference>
<accession>A0A562IWM8</accession>
<dbReference type="PRINTS" id="PR00069">
    <property type="entry name" value="ALDKETRDTASE"/>
</dbReference>
<dbReference type="Proteomes" id="UP000321490">
    <property type="component" value="Unassembled WGS sequence"/>
</dbReference>
<name>A0A562IWM8_9ACTN</name>
<dbReference type="InterPro" id="IPR050523">
    <property type="entry name" value="AKR_Detox_Biosynth"/>
</dbReference>
<dbReference type="InterPro" id="IPR020471">
    <property type="entry name" value="AKR"/>
</dbReference>
<dbReference type="EMBL" id="VLKF01000001">
    <property type="protein sequence ID" value="TWH75266.1"/>
    <property type="molecule type" value="Genomic_DNA"/>
</dbReference>
<evidence type="ECO:0000259" key="1">
    <source>
        <dbReference type="Pfam" id="PF00248"/>
    </source>
</evidence>
<sequence length="307" mass="33283">MPQLPATDLTVSDLCLGGNVFGWTADEPTSFALLDRFADAVPSTQSPFVDTAEMYGNGVSETILGNWMAERGARDRMVVATKASPGEKEHPLSAAEVRAACERSLRNLRTDHIDLYYAHYDDDSTPLEETLRAFDELVQAGKVRYVAASNYSAARLTEALRTSGELGVTRYVALQPHYNLMERAVYEDELQAVAAEHELGVMPYFGLARGFLTGKYRAGETIDSPRAKGAAQYVGEKGDRVLAALQQVADAQGVTGAAVALRWLADRPTVTAPIASGRSVEQLADLLPMLDLVLTDDQRQLLTDASA</sequence>
<reference evidence="2 3" key="1">
    <citation type="submission" date="2019-07" db="EMBL/GenBank/DDBJ databases">
        <title>R&amp;d 2014.</title>
        <authorList>
            <person name="Klenk H.-P."/>
        </authorList>
    </citation>
    <scope>NUCLEOTIDE SEQUENCE [LARGE SCALE GENOMIC DNA]</scope>
    <source>
        <strain evidence="2 3">DSM 45764</strain>
    </source>
</reference>
<dbReference type="SUPFAM" id="SSF51430">
    <property type="entry name" value="NAD(P)-linked oxidoreductase"/>
    <property type="match status" value="1"/>
</dbReference>
<dbReference type="Gene3D" id="3.20.20.100">
    <property type="entry name" value="NADP-dependent oxidoreductase domain"/>
    <property type="match status" value="1"/>
</dbReference>
<dbReference type="InterPro" id="IPR036812">
    <property type="entry name" value="NAD(P)_OxRdtase_dom_sf"/>
</dbReference>
<dbReference type="GO" id="GO:0005829">
    <property type="term" value="C:cytosol"/>
    <property type="evidence" value="ECO:0007669"/>
    <property type="project" value="TreeGrafter"/>
</dbReference>
<evidence type="ECO:0000313" key="2">
    <source>
        <dbReference type="EMBL" id="TWH75266.1"/>
    </source>
</evidence>
<dbReference type="RefSeq" id="WP_153359193.1">
    <property type="nucleotide sequence ID" value="NZ_JABGDC010000058.1"/>
</dbReference>
<dbReference type="PANTHER" id="PTHR43364:SF6">
    <property type="entry name" value="OXIDOREDUCTASE-RELATED"/>
    <property type="match status" value="1"/>
</dbReference>
<comment type="caution">
    <text evidence="2">The sequence shown here is derived from an EMBL/GenBank/DDBJ whole genome shotgun (WGS) entry which is preliminary data.</text>
</comment>
<dbReference type="OrthoDB" id="9768793at2"/>
<feature type="domain" description="NADP-dependent oxidoreductase" evidence="1">
    <location>
        <begin position="14"/>
        <end position="303"/>
    </location>
</feature>
<dbReference type="AlphaFoldDB" id="A0A562IWM8"/>
<proteinExistence type="predicted"/>
<keyword evidence="3" id="KW-1185">Reference proteome</keyword>
<organism evidence="2 3">
    <name type="scientific">Modestobacter roseus</name>
    <dbReference type="NCBI Taxonomy" id="1181884"/>
    <lineage>
        <taxon>Bacteria</taxon>
        <taxon>Bacillati</taxon>
        <taxon>Actinomycetota</taxon>
        <taxon>Actinomycetes</taxon>
        <taxon>Geodermatophilales</taxon>
        <taxon>Geodermatophilaceae</taxon>
        <taxon>Modestobacter</taxon>
    </lineage>
</organism>
<protein>
    <submittedName>
        <fullName evidence="2">Aryl-alcohol dehydrogenase-like predicted oxidoreductase</fullName>
    </submittedName>
</protein>
<dbReference type="PANTHER" id="PTHR43364">
    <property type="entry name" value="NADH-SPECIFIC METHYLGLYOXAL REDUCTASE-RELATED"/>
    <property type="match status" value="1"/>
</dbReference>